<name>A0A8C0VUH4_CASCN</name>
<dbReference type="SMART" id="SM00406">
    <property type="entry name" value="IGv"/>
    <property type="match status" value="1"/>
</dbReference>
<keyword evidence="1" id="KW-0391">Immunity</keyword>
<dbReference type="InterPro" id="IPR013106">
    <property type="entry name" value="Ig_V-set"/>
</dbReference>
<dbReference type="SMART" id="SM00409">
    <property type="entry name" value="IG"/>
    <property type="match status" value="1"/>
</dbReference>
<evidence type="ECO:0000256" key="1">
    <source>
        <dbReference type="ARBA" id="ARBA00022859"/>
    </source>
</evidence>
<dbReference type="SUPFAM" id="SSF48726">
    <property type="entry name" value="Immunoglobulin"/>
    <property type="match status" value="1"/>
</dbReference>
<keyword evidence="2" id="KW-1064">Adaptive immunity</keyword>
<accession>A0A8C0VUH4</accession>
<evidence type="ECO:0000313" key="5">
    <source>
        <dbReference type="Ensembl" id="ENSCCNP00000000980.1"/>
    </source>
</evidence>
<dbReference type="InterPro" id="IPR013783">
    <property type="entry name" value="Ig-like_fold"/>
</dbReference>
<feature type="domain" description="Ig-like" evidence="4">
    <location>
        <begin position="13"/>
        <end position="99"/>
    </location>
</feature>
<dbReference type="PANTHER" id="PTHR23266">
    <property type="entry name" value="IMMUNOGLOBULIN HEAVY CHAIN"/>
    <property type="match status" value="1"/>
</dbReference>
<dbReference type="InterPro" id="IPR003599">
    <property type="entry name" value="Ig_sub"/>
</dbReference>
<reference evidence="5" key="1">
    <citation type="submission" date="2023-09" db="UniProtKB">
        <authorList>
            <consortium name="Ensembl"/>
        </authorList>
    </citation>
    <scope>IDENTIFICATION</scope>
</reference>
<keyword evidence="3" id="KW-1280">Immunoglobulin</keyword>
<evidence type="ECO:0000259" key="4">
    <source>
        <dbReference type="PROSITE" id="PS50835"/>
    </source>
</evidence>
<dbReference type="GO" id="GO:0005576">
    <property type="term" value="C:extracellular region"/>
    <property type="evidence" value="ECO:0007669"/>
    <property type="project" value="UniProtKB-ARBA"/>
</dbReference>
<organism evidence="5">
    <name type="scientific">Castor canadensis</name>
    <name type="common">American beaver</name>
    <dbReference type="NCBI Taxonomy" id="51338"/>
    <lineage>
        <taxon>Eukaryota</taxon>
        <taxon>Metazoa</taxon>
        <taxon>Chordata</taxon>
        <taxon>Craniata</taxon>
        <taxon>Vertebrata</taxon>
        <taxon>Euteleostomi</taxon>
        <taxon>Mammalia</taxon>
        <taxon>Eutheria</taxon>
        <taxon>Euarchontoglires</taxon>
        <taxon>Glires</taxon>
        <taxon>Rodentia</taxon>
        <taxon>Castorimorpha</taxon>
        <taxon>Castoridae</taxon>
        <taxon>Castor</taxon>
    </lineage>
</organism>
<dbReference type="InterPro" id="IPR036179">
    <property type="entry name" value="Ig-like_dom_sf"/>
</dbReference>
<dbReference type="Ensembl" id="ENSCCNT00000001270.1">
    <property type="protein sequence ID" value="ENSCCNP00000000980.1"/>
    <property type="gene ID" value="ENSCCNG00000001095.1"/>
</dbReference>
<proteinExistence type="predicted"/>
<evidence type="ECO:0000256" key="3">
    <source>
        <dbReference type="ARBA" id="ARBA00043265"/>
    </source>
</evidence>
<dbReference type="GO" id="GO:0019814">
    <property type="term" value="C:immunoglobulin complex"/>
    <property type="evidence" value="ECO:0007669"/>
    <property type="project" value="UniProtKB-KW"/>
</dbReference>
<dbReference type="Pfam" id="PF07686">
    <property type="entry name" value="V-set"/>
    <property type="match status" value="1"/>
</dbReference>
<dbReference type="AlphaFoldDB" id="A0A8C0VUH4"/>
<dbReference type="InterPro" id="IPR050199">
    <property type="entry name" value="IgHV"/>
</dbReference>
<protein>
    <recommendedName>
        <fullName evidence="4">Ig-like domain-containing protein</fullName>
    </recommendedName>
</protein>
<dbReference type="FunFam" id="2.60.40.10:FF:001259">
    <property type="entry name" value="Immunoglobulin heavy variable 13-2"/>
    <property type="match status" value="1"/>
</dbReference>
<dbReference type="InterPro" id="IPR007110">
    <property type="entry name" value="Ig-like_dom"/>
</dbReference>
<dbReference type="Gene3D" id="2.60.40.10">
    <property type="entry name" value="Immunoglobulins"/>
    <property type="match status" value="1"/>
</dbReference>
<sequence>CEVQLVEPGGGLVQPGGSMRLSCAASGFTFSDYYMNWVRQAPAKGLEWVGFSRNKAKSYTTEHNASVKGRFTISKDNDKSMLYLQMNSLSAEDMAVYYCAKDTLDKLQLESRHKLPCCEGIKTSRSAQCTRRFSTVITHSRF</sequence>
<dbReference type="GO" id="GO:0002250">
    <property type="term" value="P:adaptive immune response"/>
    <property type="evidence" value="ECO:0007669"/>
    <property type="project" value="UniProtKB-KW"/>
</dbReference>
<dbReference type="PROSITE" id="PS50835">
    <property type="entry name" value="IG_LIKE"/>
    <property type="match status" value="1"/>
</dbReference>
<evidence type="ECO:0000256" key="2">
    <source>
        <dbReference type="ARBA" id="ARBA00023130"/>
    </source>
</evidence>